<evidence type="ECO:0000256" key="1">
    <source>
        <dbReference type="SAM" id="SignalP"/>
    </source>
</evidence>
<dbReference type="Gene3D" id="3.40.50.1980">
    <property type="entry name" value="Nitrogenase molybdenum iron protein domain"/>
    <property type="match status" value="2"/>
</dbReference>
<dbReference type="InterPro" id="IPR002491">
    <property type="entry name" value="ABC_transptr_periplasmic_BD"/>
</dbReference>
<accession>A0ABV3XN78</accession>
<evidence type="ECO:0000313" key="4">
    <source>
        <dbReference type="Proteomes" id="UP001560019"/>
    </source>
</evidence>
<evidence type="ECO:0000313" key="3">
    <source>
        <dbReference type="EMBL" id="MEX5726654.1"/>
    </source>
</evidence>
<name>A0ABV3XN78_9RHOB</name>
<evidence type="ECO:0000259" key="2">
    <source>
        <dbReference type="PROSITE" id="PS50983"/>
    </source>
</evidence>
<keyword evidence="4" id="KW-1185">Reference proteome</keyword>
<reference evidence="3 4" key="1">
    <citation type="submission" date="2024-06" db="EMBL/GenBank/DDBJ databases">
        <title>Genome of Rhodovulum iodosum, a marine photoferrotroph.</title>
        <authorList>
            <person name="Bianchini G."/>
            <person name="Nikeleit V."/>
            <person name="Kappler A."/>
            <person name="Bryce C."/>
            <person name="Sanchez-Baracaldo P."/>
        </authorList>
    </citation>
    <scope>NUCLEOTIDE SEQUENCE [LARGE SCALE GENOMIC DNA]</scope>
    <source>
        <strain evidence="3 4">UT/N1</strain>
    </source>
</reference>
<dbReference type="EMBL" id="JBEHHI010000001">
    <property type="protein sequence ID" value="MEX5726654.1"/>
    <property type="molecule type" value="Genomic_DNA"/>
</dbReference>
<dbReference type="PROSITE" id="PS50983">
    <property type="entry name" value="FE_B12_PBP"/>
    <property type="match status" value="1"/>
</dbReference>
<sequence length="284" mass="29565">MSVFGRTSRRMRALAAALAFGLCAAQPATAAPQRVVSVNLCTDQLAMLLADEGQLVSVSFLSGDPRLSAMPARARDYPANRGQAEEVFLMRPDLVLAGTYTAQASVAMLRRLGIEVVEFAPARALSDVPAYLERMGRLLGREEKAGRLIAEFEAGLAALRRAPEDGPRAALYSANGYTTGQGTLSDDILSAAGLRNIAAEVGRAGGGPLPLELLVTAAPDLVITGARYPGASRAEALLDHPALAALMADLPLRPETGGDWVCGTPHVLKAIAALSALGDALEAP</sequence>
<feature type="chain" id="PRO_5045964984" evidence="1">
    <location>
        <begin position="31"/>
        <end position="284"/>
    </location>
</feature>
<dbReference type="SUPFAM" id="SSF53807">
    <property type="entry name" value="Helical backbone' metal receptor"/>
    <property type="match status" value="1"/>
</dbReference>
<feature type="signal peptide" evidence="1">
    <location>
        <begin position="1"/>
        <end position="30"/>
    </location>
</feature>
<comment type="caution">
    <text evidence="3">The sequence shown here is derived from an EMBL/GenBank/DDBJ whole genome shotgun (WGS) entry which is preliminary data.</text>
</comment>
<protein>
    <submittedName>
        <fullName evidence="3">Iron complex transport system substrate-binding protein</fullName>
    </submittedName>
</protein>
<keyword evidence="1" id="KW-0732">Signal</keyword>
<proteinExistence type="predicted"/>
<dbReference type="InterPro" id="IPR050902">
    <property type="entry name" value="ABC_Transporter_SBP"/>
</dbReference>
<dbReference type="Pfam" id="PF01497">
    <property type="entry name" value="Peripla_BP_2"/>
    <property type="match status" value="1"/>
</dbReference>
<dbReference type="Proteomes" id="UP001560019">
    <property type="component" value="Unassembled WGS sequence"/>
</dbReference>
<feature type="domain" description="Fe/B12 periplasmic-binding" evidence="2">
    <location>
        <begin position="34"/>
        <end position="284"/>
    </location>
</feature>
<dbReference type="PANTHER" id="PTHR30535">
    <property type="entry name" value="VITAMIN B12-BINDING PROTEIN"/>
    <property type="match status" value="1"/>
</dbReference>
<gene>
    <name evidence="3" type="ORF">Ga0609869_000007</name>
</gene>
<dbReference type="PANTHER" id="PTHR30535:SF34">
    <property type="entry name" value="MOLYBDATE-BINDING PROTEIN MOLA"/>
    <property type="match status" value="1"/>
</dbReference>
<organism evidence="3 4">
    <name type="scientific">Rhodovulum iodosum</name>
    <dbReference type="NCBI Taxonomy" id="68291"/>
    <lineage>
        <taxon>Bacteria</taxon>
        <taxon>Pseudomonadati</taxon>
        <taxon>Pseudomonadota</taxon>
        <taxon>Alphaproteobacteria</taxon>
        <taxon>Rhodobacterales</taxon>
        <taxon>Paracoccaceae</taxon>
        <taxon>Rhodovulum</taxon>
    </lineage>
</organism>